<feature type="compositionally biased region" description="Pro residues" evidence="1">
    <location>
        <begin position="20"/>
        <end position="31"/>
    </location>
</feature>
<proteinExistence type="predicted"/>
<dbReference type="Pfam" id="PF14110">
    <property type="entry name" value="DUF4282"/>
    <property type="match status" value="1"/>
</dbReference>
<accession>A0A3N1CNG3</accession>
<comment type="caution">
    <text evidence="3">The sequence shown here is derived from an EMBL/GenBank/DDBJ whole genome shotgun (WGS) entry which is preliminary data.</text>
</comment>
<dbReference type="AlphaFoldDB" id="A0A3N1CNG3"/>
<protein>
    <submittedName>
        <fullName evidence="3">Uncharacterized protein DUF4282</fullName>
    </submittedName>
</protein>
<feature type="transmembrane region" description="Helical" evidence="2">
    <location>
        <begin position="124"/>
        <end position="148"/>
    </location>
</feature>
<name>A0A3N1CNG3_9ACTN</name>
<keyword evidence="4" id="KW-1185">Reference proteome</keyword>
<keyword evidence="2" id="KW-0812">Transmembrane</keyword>
<feature type="compositionally biased region" description="Polar residues" evidence="1">
    <location>
        <begin position="1"/>
        <end position="13"/>
    </location>
</feature>
<keyword evidence="2" id="KW-0472">Membrane</keyword>
<dbReference type="Proteomes" id="UP000272400">
    <property type="component" value="Unassembled WGS sequence"/>
</dbReference>
<dbReference type="InterPro" id="IPR025557">
    <property type="entry name" value="DUF4282"/>
</dbReference>
<dbReference type="EMBL" id="RJKE01000001">
    <property type="protein sequence ID" value="ROO82851.1"/>
    <property type="molecule type" value="Genomic_DNA"/>
</dbReference>
<keyword evidence="2" id="KW-1133">Transmembrane helix</keyword>
<evidence type="ECO:0000313" key="4">
    <source>
        <dbReference type="Proteomes" id="UP000272400"/>
    </source>
</evidence>
<dbReference type="RefSeq" id="WP_123661821.1">
    <property type="nucleotide sequence ID" value="NZ_RJKE01000001.1"/>
</dbReference>
<dbReference type="OrthoDB" id="3481558at2"/>
<sequence>MTTPEQPRFNPSQYGYRADQPPPAAAPPQAPVPSQWQGRPQHTGPQPAVPPGEAPPQQHGPPPVKRKGFFGALLDTRFDAMVTPMLIRGFYLLSLAVITLFSILLFLFIWGLGGNNPYEETPAWPIITAIIVTPLFWIFQVVCVRLALEFVINQFKITEELQKIRRNTGQR</sequence>
<evidence type="ECO:0000256" key="2">
    <source>
        <dbReference type="SAM" id="Phobius"/>
    </source>
</evidence>
<reference evidence="3 4" key="1">
    <citation type="submission" date="2018-11" db="EMBL/GenBank/DDBJ databases">
        <title>Sequencing the genomes of 1000 actinobacteria strains.</title>
        <authorList>
            <person name="Klenk H.-P."/>
        </authorList>
    </citation>
    <scope>NUCLEOTIDE SEQUENCE [LARGE SCALE GENOMIC DNA]</scope>
    <source>
        <strain evidence="3 4">DSM 44254</strain>
    </source>
</reference>
<evidence type="ECO:0000256" key="1">
    <source>
        <dbReference type="SAM" id="MobiDB-lite"/>
    </source>
</evidence>
<organism evidence="3 4">
    <name type="scientific">Actinocorallia herbida</name>
    <dbReference type="NCBI Taxonomy" id="58109"/>
    <lineage>
        <taxon>Bacteria</taxon>
        <taxon>Bacillati</taxon>
        <taxon>Actinomycetota</taxon>
        <taxon>Actinomycetes</taxon>
        <taxon>Streptosporangiales</taxon>
        <taxon>Thermomonosporaceae</taxon>
        <taxon>Actinocorallia</taxon>
    </lineage>
</organism>
<evidence type="ECO:0000313" key="3">
    <source>
        <dbReference type="EMBL" id="ROO82851.1"/>
    </source>
</evidence>
<feature type="transmembrane region" description="Helical" evidence="2">
    <location>
        <begin position="90"/>
        <end position="112"/>
    </location>
</feature>
<feature type="compositionally biased region" description="Pro residues" evidence="1">
    <location>
        <begin position="47"/>
        <end position="62"/>
    </location>
</feature>
<feature type="region of interest" description="Disordered" evidence="1">
    <location>
        <begin position="1"/>
        <end position="62"/>
    </location>
</feature>
<gene>
    <name evidence="3" type="ORF">EDD29_0336</name>
</gene>